<dbReference type="Gene3D" id="1.20.1260.10">
    <property type="match status" value="1"/>
</dbReference>
<keyword evidence="3" id="KW-1185">Reference proteome</keyword>
<evidence type="ECO:0000313" key="3">
    <source>
        <dbReference type="Proteomes" id="UP000677082"/>
    </source>
</evidence>
<evidence type="ECO:0000259" key="1">
    <source>
        <dbReference type="Pfam" id="PF03713"/>
    </source>
</evidence>
<accession>A0A919W622</accession>
<gene>
    <name evidence="2" type="ORF">Ato02nite_056830</name>
</gene>
<proteinExistence type="predicted"/>
<dbReference type="Pfam" id="PF03713">
    <property type="entry name" value="DUF305"/>
    <property type="match status" value="1"/>
</dbReference>
<dbReference type="RefSeq" id="WP_213009692.1">
    <property type="nucleotide sequence ID" value="NZ_BOQN01000072.1"/>
</dbReference>
<protein>
    <submittedName>
        <fullName evidence="2">DUF305 domain-containing protein</fullName>
    </submittedName>
</protein>
<dbReference type="Proteomes" id="UP000677082">
    <property type="component" value="Unassembled WGS sequence"/>
</dbReference>
<name>A0A919W622_9ACTN</name>
<dbReference type="InterPro" id="IPR005183">
    <property type="entry name" value="DUF305_CopM-like"/>
</dbReference>
<dbReference type="EMBL" id="BOQN01000072">
    <property type="protein sequence ID" value="GIM93890.1"/>
    <property type="molecule type" value="Genomic_DNA"/>
</dbReference>
<dbReference type="InterPro" id="IPR012347">
    <property type="entry name" value="Ferritin-like"/>
</dbReference>
<feature type="domain" description="DUF305" evidence="1">
    <location>
        <begin position="26"/>
        <end position="168"/>
    </location>
</feature>
<dbReference type="AlphaFoldDB" id="A0A919W622"/>
<comment type="caution">
    <text evidence="2">The sequence shown here is derived from an EMBL/GenBank/DDBJ whole genome shotgun (WGS) entry which is preliminary data.</text>
</comment>
<organism evidence="2 3">
    <name type="scientific">Paractinoplanes toevensis</name>
    <dbReference type="NCBI Taxonomy" id="571911"/>
    <lineage>
        <taxon>Bacteria</taxon>
        <taxon>Bacillati</taxon>
        <taxon>Actinomycetota</taxon>
        <taxon>Actinomycetes</taxon>
        <taxon>Micromonosporales</taxon>
        <taxon>Micromonosporaceae</taxon>
        <taxon>Paractinoplanes</taxon>
    </lineage>
</organism>
<reference evidence="2 3" key="1">
    <citation type="submission" date="2021-03" db="EMBL/GenBank/DDBJ databases">
        <title>Whole genome shotgun sequence of Actinoplanes toevensis NBRC 105298.</title>
        <authorList>
            <person name="Komaki H."/>
            <person name="Tamura T."/>
        </authorList>
    </citation>
    <scope>NUCLEOTIDE SEQUENCE [LARGE SCALE GENOMIC DNA]</scope>
    <source>
        <strain evidence="2 3">NBRC 105298</strain>
    </source>
</reference>
<evidence type="ECO:0000313" key="2">
    <source>
        <dbReference type="EMBL" id="GIM93890.1"/>
    </source>
</evidence>
<sequence length="174" mass="18725">MALLLTLVAGCSPEQPAATPLFNGADVMFLQMSLAQIAEGDQVASLAESRAADPALRALATELRTQWREEDGTFRRWLLGWQQPLTADPSADAHAGHGALHMLRPADITELRDANPFDRTAVSLLLGHLGNCVETSRMEQSAGAYPPARALATTVTTRRQSQIQQLLKIAASPT</sequence>